<evidence type="ECO:0000256" key="1">
    <source>
        <dbReference type="SAM" id="SignalP"/>
    </source>
</evidence>
<reference evidence="2 3" key="1">
    <citation type="journal article" date="2022" name="Allergy">
        <title>Genome assembly and annotation of Periplaneta americana reveal a comprehensive cockroach allergen profile.</title>
        <authorList>
            <person name="Wang L."/>
            <person name="Xiong Q."/>
            <person name="Saelim N."/>
            <person name="Wang L."/>
            <person name="Nong W."/>
            <person name="Wan A.T."/>
            <person name="Shi M."/>
            <person name="Liu X."/>
            <person name="Cao Q."/>
            <person name="Hui J.H.L."/>
            <person name="Sookrung N."/>
            <person name="Leung T.F."/>
            <person name="Tungtrongchitr A."/>
            <person name="Tsui S.K.W."/>
        </authorList>
    </citation>
    <scope>NUCLEOTIDE SEQUENCE [LARGE SCALE GENOMIC DNA]</scope>
    <source>
        <strain evidence="2">PWHHKU_190912</strain>
    </source>
</reference>
<organism evidence="2 3">
    <name type="scientific">Periplaneta americana</name>
    <name type="common">American cockroach</name>
    <name type="synonym">Blatta americana</name>
    <dbReference type="NCBI Taxonomy" id="6978"/>
    <lineage>
        <taxon>Eukaryota</taxon>
        <taxon>Metazoa</taxon>
        <taxon>Ecdysozoa</taxon>
        <taxon>Arthropoda</taxon>
        <taxon>Hexapoda</taxon>
        <taxon>Insecta</taxon>
        <taxon>Pterygota</taxon>
        <taxon>Neoptera</taxon>
        <taxon>Polyneoptera</taxon>
        <taxon>Dictyoptera</taxon>
        <taxon>Blattodea</taxon>
        <taxon>Blattoidea</taxon>
        <taxon>Blattidae</taxon>
        <taxon>Blattinae</taxon>
        <taxon>Periplaneta</taxon>
    </lineage>
</organism>
<dbReference type="EMBL" id="JAJSOF020000039">
    <property type="protein sequence ID" value="KAJ4427067.1"/>
    <property type="molecule type" value="Genomic_DNA"/>
</dbReference>
<dbReference type="Proteomes" id="UP001148838">
    <property type="component" value="Unassembled WGS sequence"/>
</dbReference>
<keyword evidence="3" id="KW-1185">Reference proteome</keyword>
<sequence length="242" mass="26666">MFLIVSAWVKSTVQCAAFVQECNSSATNIIHKTEVASTGREMIIAARNFFEKENENIRQTNTPLIPFTQIRTAAALVLHDVSITRKEVYLAVAPVVSDNNVNRKYLIVSINVEHGGSLPPSYKPVTGPYPEQGTVRVVIVVIVAPRWAPFEGEVVVIEVPRWGPFEGGNAVNFLESSSSGICQYELVKSKLVNIEQSLIRPNKVSTDSVLKLSLTEKELTCRASIVTLKLPLGFLTQHNAFT</sequence>
<proteinExistence type="predicted"/>
<protein>
    <submittedName>
        <fullName evidence="2">Uncharacterized protein</fullName>
    </submittedName>
</protein>
<evidence type="ECO:0000313" key="3">
    <source>
        <dbReference type="Proteomes" id="UP001148838"/>
    </source>
</evidence>
<gene>
    <name evidence="2" type="ORF">ANN_26866</name>
</gene>
<feature type="signal peptide" evidence="1">
    <location>
        <begin position="1"/>
        <end position="15"/>
    </location>
</feature>
<accession>A0ABQ8RZH6</accession>
<evidence type="ECO:0000313" key="2">
    <source>
        <dbReference type="EMBL" id="KAJ4427067.1"/>
    </source>
</evidence>
<name>A0ABQ8RZH6_PERAM</name>
<comment type="caution">
    <text evidence="2">The sequence shown here is derived from an EMBL/GenBank/DDBJ whole genome shotgun (WGS) entry which is preliminary data.</text>
</comment>
<feature type="chain" id="PRO_5045396502" evidence="1">
    <location>
        <begin position="16"/>
        <end position="242"/>
    </location>
</feature>
<keyword evidence="1" id="KW-0732">Signal</keyword>